<dbReference type="EnsemblMetazoa" id="CapteT71148">
    <property type="protein sequence ID" value="CapteP71148"/>
    <property type="gene ID" value="CapteG71148"/>
</dbReference>
<keyword evidence="1" id="KW-1133">Transmembrane helix</keyword>
<dbReference type="HOGENOM" id="CLU_2645007_0_0_1"/>
<accession>R7VE75</accession>
<name>R7VE75_CAPTE</name>
<dbReference type="OrthoDB" id="418748at2759"/>
<feature type="non-terminal residue" evidence="2">
    <location>
        <position position="77"/>
    </location>
</feature>
<feature type="transmembrane region" description="Helical" evidence="1">
    <location>
        <begin position="14"/>
        <end position="37"/>
    </location>
</feature>
<proteinExistence type="predicted"/>
<keyword evidence="1" id="KW-0812">Transmembrane</keyword>
<feature type="non-terminal residue" evidence="2">
    <location>
        <position position="1"/>
    </location>
</feature>
<evidence type="ECO:0000256" key="1">
    <source>
        <dbReference type="SAM" id="Phobius"/>
    </source>
</evidence>
<keyword evidence="4" id="KW-1185">Reference proteome</keyword>
<gene>
    <name evidence="2" type="ORF">CAPTEDRAFT_71148</name>
</gene>
<evidence type="ECO:0000313" key="3">
    <source>
        <dbReference type="EnsemblMetazoa" id="CapteP71148"/>
    </source>
</evidence>
<reference evidence="2 4" key="2">
    <citation type="journal article" date="2013" name="Nature">
        <title>Insights into bilaterian evolution from three spiralian genomes.</title>
        <authorList>
            <person name="Simakov O."/>
            <person name="Marletaz F."/>
            <person name="Cho S.J."/>
            <person name="Edsinger-Gonzales E."/>
            <person name="Havlak P."/>
            <person name="Hellsten U."/>
            <person name="Kuo D.H."/>
            <person name="Larsson T."/>
            <person name="Lv J."/>
            <person name="Arendt D."/>
            <person name="Savage R."/>
            <person name="Osoegawa K."/>
            <person name="de Jong P."/>
            <person name="Grimwood J."/>
            <person name="Chapman J.A."/>
            <person name="Shapiro H."/>
            <person name="Aerts A."/>
            <person name="Otillar R.P."/>
            <person name="Terry A.Y."/>
            <person name="Boore J.L."/>
            <person name="Grigoriev I.V."/>
            <person name="Lindberg D.R."/>
            <person name="Seaver E.C."/>
            <person name="Weisblat D.A."/>
            <person name="Putnam N.H."/>
            <person name="Rokhsar D.S."/>
        </authorList>
    </citation>
    <scope>NUCLEOTIDE SEQUENCE</scope>
    <source>
        <strain evidence="2 4">I ESC-2004</strain>
    </source>
</reference>
<protein>
    <submittedName>
        <fullName evidence="2 3">Uncharacterized protein</fullName>
    </submittedName>
</protein>
<evidence type="ECO:0000313" key="4">
    <source>
        <dbReference type="Proteomes" id="UP000014760"/>
    </source>
</evidence>
<reference evidence="4" key="1">
    <citation type="submission" date="2012-12" db="EMBL/GenBank/DDBJ databases">
        <authorList>
            <person name="Hellsten U."/>
            <person name="Grimwood J."/>
            <person name="Chapman J.A."/>
            <person name="Shapiro H."/>
            <person name="Aerts A."/>
            <person name="Otillar R.P."/>
            <person name="Terry A.Y."/>
            <person name="Boore J.L."/>
            <person name="Simakov O."/>
            <person name="Marletaz F."/>
            <person name="Cho S.-J."/>
            <person name="Edsinger-Gonzales E."/>
            <person name="Havlak P."/>
            <person name="Kuo D.-H."/>
            <person name="Larsson T."/>
            <person name="Lv J."/>
            <person name="Arendt D."/>
            <person name="Savage R."/>
            <person name="Osoegawa K."/>
            <person name="de Jong P."/>
            <person name="Lindberg D.R."/>
            <person name="Seaver E.C."/>
            <person name="Weisblat D.A."/>
            <person name="Putnam N.H."/>
            <person name="Grigoriev I.V."/>
            <person name="Rokhsar D.S."/>
        </authorList>
    </citation>
    <scope>NUCLEOTIDE SEQUENCE</scope>
    <source>
        <strain evidence="4">I ESC-2004</strain>
    </source>
</reference>
<sequence length="77" mass="8848">GVPPGLLKALPKNWIVFLATFFSMIMYSACYPTTWSFTKLITIFKKGAKLSWDNYRGIALMDSLAKLYDIILNRRLI</sequence>
<keyword evidence="1" id="KW-0472">Membrane</keyword>
<organism evidence="2">
    <name type="scientific">Capitella teleta</name>
    <name type="common">Polychaete worm</name>
    <dbReference type="NCBI Taxonomy" id="283909"/>
    <lineage>
        <taxon>Eukaryota</taxon>
        <taxon>Metazoa</taxon>
        <taxon>Spiralia</taxon>
        <taxon>Lophotrochozoa</taxon>
        <taxon>Annelida</taxon>
        <taxon>Polychaeta</taxon>
        <taxon>Sedentaria</taxon>
        <taxon>Scolecida</taxon>
        <taxon>Capitellidae</taxon>
        <taxon>Capitella</taxon>
    </lineage>
</organism>
<reference evidence="3" key="3">
    <citation type="submission" date="2015-06" db="UniProtKB">
        <authorList>
            <consortium name="EnsemblMetazoa"/>
        </authorList>
    </citation>
    <scope>IDENTIFICATION</scope>
</reference>
<dbReference type="Proteomes" id="UP000014760">
    <property type="component" value="Unassembled WGS sequence"/>
</dbReference>
<dbReference type="AlphaFoldDB" id="R7VE75"/>
<dbReference type="EMBL" id="KB292847">
    <property type="protein sequence ID" value="ELU16872.1"/>
    <property type="molecule type" value="Genomic_DNA"/>
</dbReference>
<evidence type="ECO:0000313" key="2">
    <source>
        <dbReference type="EMBL" id="ELU16872.1"/>
    </source>
</evidence>
<dbReference type="EMBL" id="AMQN01036323">
    <property type="status" value="NOT_ANNOTATED_CDS"/>
    <property type="molecule type" value="Genomic_DNA"/>
</dbReference>